<dbReference type="AlphaFoldDB" id="A0A383B0B4"/>
<gene>
    <name evidence="1" type="ORF">METZ01_LOCUS466175</name>
</gene>
<sequence length="68" mass="8166">MKKNSFHMKLKELYRELTKDPNSPISFVAHIVFERYGRERKKMLAGLYRLYTGNGYVPMDIRFAPYTF</sequence>
<name>A0A383B0B4_9ZZZZ</name>
<proteinExistence type="predicted"/>
<dbReference type="EMBL" id="UINC01196352">
    <property type="protein sequence ID" value="SVE13321.1"/>
    <property type="molecule type" value="Genomic_DNA"/>
</dbReference>
<protein>
    <submittedName>
        <fullName evidence="1">Uncharacterized protein</fullName>
    </submittedName>
</protein>
<reference evidence="1" key="1">
    <citation type="submission" date="2018-05" db="EMBL/GenBank/DDBJ databases">
        <authorList>
            <person name="Lanie J.A."/>
            <person name="Ng W.-L."/>
            <person name="Kazmierczak K.M."/>
            <person name="Andrzejewski T.M."/>
            <person name="Davidsen T.M."/>
            <person name="Wayne K.J."/>
            <person name="Tettelin H."/>
            <person name="Glass J.I."/>
            <person name="Rusch D."/>
            <person name="Podicherti R."/>
            <person name="Tsui H.-C.T."/>
            <person name="Winkler M.E."/>
        </authorList>
    </citation>
    <scope>NUCLEOTIDE SEQUENCE</scope>
</reference>
<accession>A0A383B0B4</accession>
<evidence type="ECO:0000313" key="1">
    <source>
        <dbReference type="EMBL" id="SVE13321.1"/>
    </source>
</evidence>
<feature type="non-terminal residue" evidence="1">
    <location>
        <position position="68"/>
    </location>
</feature>
<organism evidence="1">
    <name type="scientific">marine metagenome</name>
    <dbReference type="NCBI Taxonomy" id="408172"/>
    <lineage>
        <taxon>unclassified sequences</taxon>
        <taxon>metagenomes</taxon>
        <taxon>ecological metagenomes</taxon>
    </lineage>
</organism>